<feature type="compositionally biased region" description="Low complexity" evidence="1">
    <location>
        <begin position="88"/>
        <end position="101"/>
    </location>
</feature>
<dbReference type="Gene3D" id="3.30.700.10">
    <property type="entry name" value="Glycoprotein, Type 4 Pilin"/>
    <property type="match status" value="1"/>
</dbReference>
<feature type="region of interest" description="Disordered" evidence="1">
    <location>
        <begin position="1"/>
        <end position="148"/>
    </location>
</feature>
<keyword evidence="2" id="KW-0472">Membrane</keyword>
<dbReference type="InterPro" id="IPR045584">
    <property type="entry name" value="Pilin-like"/>
</dbReference>
<evidence type="ECO:0000256" key="2">
    <source>
        <dbReference type="SAM" id="Phobius"/>
    </source>
</evidence>
<evidence type="ECO:0000256" key="1">
    <source>
        <dbReference type="SAM" id="MobiDB-lite"/>
    </source>
</evidence>
<keyword evidence="2" id="KW-1133">Transmembrane helix</keyword>
<reference evidence="4 5" key="1">
    <citation type="journal article" date="2015" name="Nature">
        <title>rRNA introns, odd ribosomes, and small enigmatic genomes across a large radiation of phyla.</title>
        <authorList>
            <person name="Brown C.T."/>
            <person name="Hug L.A."/>
            <person name="Thomas B.C."/>
            <person name="Sharon I."/>
            <person name="Castelle C.J."/>
            <person name="Singh A."/>
            <person name="Wilkins M.J."/>
            <person name="Williams K.H."/>
            <person name="Banfield J.F."/>
        </authorList>
    </citation>
    <scope>NUCLEOTIDE SEQUENCE [LARGE SCALE GENOMIC DNA]</scope>
</reference>
<evidence type="ECO:0000259" key="3">
    <source>
        <dbReference type="Pfam" id="PF08334"/>
    </source>
</evidence>
<proteinExistence type="predicted"/>
<feature type="compositionally biased region" description="Polar residues" evidence="1">
    <location>
        <begin position="43"/>
        <end position="56"/>
    </location>
</feature>
<dbReference type="Proteomes" id="UP000033934">
    <property type="component" value="Unassembled WGS sequence"/>
</dbReference>
<protein>
    <recommendedName>
        <fullName evidence="3">Type II secretion system protein GspG C-terminal domain-containing protein</fullName>
    </recommendedName>
</protein>
<organism evidence="4 5">
    <name type="scientific">Berkelbacteria bacterium GW2011_GWA2_38_9</name>
    <dbReference type="NCBI Taxonomy" id="1618334"/>
    <lineage>
        <taxon>Bacteria</taxon>
        <taxon>Candidatus Berkelbacteria</taxon>
    </lineage>
</organism>
<dbReference type="Pfam" id="PF08334">
    <property type="entry name" value="T2SSG"/>
    <property type="match status" value="1"/>
</dbReference>
<evidence type="ECO:0000313" key="5">
    <source>
        <dbReference type="Proteomes" id="UP000033934"/>
    </source>
</evidence>
<gene>
    <name evidence="4" type="ORF">UT11_C0015G0006</name>
</gene>
<dbReference type="SUPFAM" id="SSF54523">
    <property type="entry name" value="Pili subunits"/>
    <property type="match status" value="1"/>
</dbReference>
<name>A0A0G0NVT8_9BACT</name>
<feature type="region of interest" description="Disordered" evidence="1">
    <location>
        <begin position="297"/>
        <end position="323"/>
    </location>
</feature>
<dbReference type="EMBL" id="LBVO01000015">
    <property type="protein sequence ID" value="KKQ89999.1"/>
    <property type="molecule type" value="Genomic_DNA"/>
</dbReference>
<sequence length="654" mass="70336">MADNDLNQNQPPLAAPTVGYSKIIDPLDEPLEDSQPQHIPAKPTQSVPSISNQPPTTEIKVGNPTSNTFHPLTNAPLSSIASQPPKSLNPSPSPIGNINSSQVHNQSSASPTITNTPKPADVSSPKPQPNPVTPITNPIQSPNTSSISVGQFKLPSEELIAEEKQKIQPVSPLPLSSQNNIENKIGSVPAGLLNQPPTLNQKPILKSSVPPINVAPNKKKRSILKVFLLIILILIVVLGVLVGITYAGIEIPFVSKFISQYLPISHKKDFTKSIANAQDAVSQATFYSVATTINLGESTTSSSASSNSDRAPGTPPALPGVTSSSSVDSQVAWNNMILSVFGTRQADGKMSGTLSIAPANTKGQASIFQVSYDFALDEKLLYLHPLGLFDANSANWQAIDLKEVETNQSLATLLKILDLKQLLPMFESGEWQAQEGVIIKSQSNKDLGTITANKFNISTTNVVSSSIGDLKTILYIAENESHPVKATATASIKDQSGASVPATIKSYFFNYNVEQKVSIPKKADYAMITLDTFLSSNGFYSGSAIPDGTSEEADARDKTRKADIDKLVQALEKYKTDKNTYPITSRIEKTNESGTLKDALVSDYLNSLPVDPLDPNYWYGYNSDGYTYHITAIIEGSDTSAKQGARVKYQEITK</sequence>
<accession>A0A0G0NVT8</accession>
<feature type="compositionally biased region" description="Polar residues" evidence="1">
    <location>
        <begin position="133"/>
        <end position="148"/>
    </location>
</feature>
<feature type="compositionally biased region" description="Polar residues" evidence="1">
    <location>
        <begin position="1"/>
        <end position="11"/>
    </location>
</feature>
<feature type="transmembrane region" description="Helical" evidence="2">
    <location>
        <begin position="226"/>
        <end position="249"/>
    </location>
</feature>
<feature type="compositionally biased region" description="Low complexity" evidence="1">
    <location>
        <begin position="298"/>
        <end position="308"/>
    </location>
</feature>
<feature type="compositionally biased region" description="Polar residues" evidence="1">
    <location>
        <begin position="102"/>
        <end position="117"/>
    </location>
</feature>
<dbReference type="AlphaFoldDB" id="A0A0G0NVT8"/>
<evidence type="ECO:0000313" key="4">
    <source>
        <dbReference type="EMBL" id="KKQ89999.1"/>
    </source>
</evidence>
<dbReference type="InterPro" id="IPR013545">
    <property type="entry name" value="T2SS_protein-GspG_C"/>
</dbReference>
<feature type="domain" description="Type II secretion system protein GspG C-terminal" evidence="3">
    <location>
        <begin position="552"/>
        <end position="638"/>
    </location>
</feature>
<comment type="caution">
    <text evidence="4">The sequence shown here is derived from an EMBL/GenBank/DDBJ whole genome shotgun (WGS) entry which is preliminary data.</text>
</comment>
<keyword evidence="2" id="KW-0812">Transmembrane</keyword>
<feature type="compositionally biased region" description="Polar residues" evidence="1">
    <location>
        <begin position="63"/>
        <end position="86"/>
    </location>
</feature>